<dbReference type="CDD" id="cd00438">
    <property type="entry name" value="cupin_RmlC"/>
    <property type="match status" value="1"/>
</dbReference>
<evidence type="ECO:0000256" key="5">
    <source>
        <dbReference type="ARBA" id="ARBA00029758"/>
    </source>
</evidence>
<evidence type="ECO:0000256" key="6">
    <source>
        <dbReference type="ARBA" id="ARBA00031424"/>
    </source>
</evidence>
<proteinExistence type="predicted"/>
<evidence type="ECO:0000256" key="4">
    <source>
        <dbReference type="ARBA" id="ARBA00019595"/>
    </source>
</evidence>
<keyword evidence="9" id="KW-1185">Reference proteome</keyword>
<dbReference type="Pfam" id="PF00908">
    <property type="entry name" value="dTDP_sugar_isom"/>
    <property type="match status" value="1"/>
</dbReference>
<evidence type="ECO:0000256" key="7">
    <source>
        <dbReference type="ARBA" id="ARBA00033311"/>
    </source>
</evidence>
<dbReference type="SUPFAM" id="SSF51182">
    <property type="entry name" value="RmlC-like cupins"/>
    <property type="match status" value="1"/>
</dbReference>
<dbReference type="Gene3D" id="2.60.120.10">
    <property type="entry name" value="Jelly Rolls"/>
    <property type="match status" value="1"/>
</dbReference>
<dbReference type="InterPro" id="IPR011051">
    <property type="entry name" value="RmlC_Cupin_sf"/>
</dbReference>
<evidence type="ECO:0000256" key="1">
    <source>
        <dbReference type="ARBA" id="ARBA00001298"/>
    </source>
</evidence>
<dbReference type="EC" id="5.1.3.13" evidence="3"/>
<name>A0ABU8XWB2_9PROT</name>
<dbReference type="Proteomes" id="UP001375743">
    <property type="component" value="Unassembled WGS sequence"/>
</dbReference>
<accession>A0ABU8XWB2</accession>
<sequence length="185" mass="20192">MTGARAPLRLLDRPLPGMAVLETLPHRDERGSFARCFCRETLQALGIGAEVAQANLSFSEQRGTLRGLHWQEKPGAEVKIVTCLAGALHDIVLDLRPDSPTYGRHAPVELSAANRRIVVVPEGCAHGFLTLADRTLVLYLVSAAYDPARERGVRWDDPAFALPWPFPPRVISPRDAALPDFAPAA</sequence>
<comment type="function">
    <text evidence="2">Catalyzes the epimerization of the C3' and C5'positions of dTDP-6-deoxy-D-xylo-4-hexulose, forming dTDP-6-deoxy-L-lyxo-4-hexulose.</text>
</comment>
<reference evidence="8 9" key="1">
    <citation type="submission" date="2024-01" db="EMBL/GenBank/DDBJ databases">
        <title>Multi-omics insights into the function and evolution of sodium benzoate biodegradation pathways in Benzoatithermus flavus gen. nov., sp. nov. from hot spring.</title>
        <authorList>
            <person name="Hu C.-J."/>
            <person name="Li W.-J."/>
        </authorList>
    </citation>
    <scope>NUCLEOTIDE SEQUENCE [LARGE SCALE GENOMIC DNA]</scope>
    <source>
        <strain evidence="8 9">SYSU G07066</strain>
    </source>
</reference>
<dbReference type="InterPro" id="IPR000888">
    <property type="entry name" value="RmlC-like"/>
</dbReference>
<evidence type="ECO:0000256" key="2">
    <source>
        <dbReference type="ARBA" id="ARBA00001997"/>
    </source>
</evidence>
<dbReference type="PANTHER" id="PTHR21047:SF2">
    <property type="entry name" value="THYMIDINE DIPHOSPHO-4-KETO-RHAMNOSE 3,5-EPIMERASE"/>
    <property type="match status" value="1"/>
</dbReference>
<organism evidence="8 9">
    <name type="scientific">Benzoatithermus flavus</name>
    <dbReference type="NCBI Taxonomy" id="3108223"/>
    <lineage>
        <taxon>Bacteria</taxon>
        <taxon>Pseudomonadati</taxon>
        <taxon>Pseudomonadota</taxon>
        <taxon>Alphaproteobacteria</taxon>
        <taxon>Geminicoccales</taxon>
        <taxon>Geminicoccaceae</taxon>
        <taxon>Benzoatithermus</taxon>
    </lineage>
</organism>
<dbReference type="EMBL" id="JBBLZC010000028">
    <property type="protein sequence ID" value="MEK0085493.1"/>
    <property type="molecule type" value="Genomic_DNA"/>
</dbReference>
<evidence type="ECO:0000256" key="3">
    <source>
        <dbReference type="ARBA" id="ARBA00012098"/>
    </source>
</evidence>
<dbReference type="InterPro" id="IPR014710">
    <property type="entry name" value="RmlC-like_jellyroll"/>
</dbReference>
<dbReference type="PANTHER" id="PTHR21047">
    <property type="entry name" value="DTDP-6-DEOXY-D-GLUCOSE-3,5 EPIMERASE"/>
    <property type="match status" value="1"/>
</dbReference>
<protein>
    <recommendedName>
        <fullName evidence="4">dTDP-4-dehydrorhamnose 3,5-epimerase</fullName>
        <ecNumber evidence="3">5.1.3.13</ecNumber>
    </recommendedName>
    <alternativeName>
        <fullName evidence="6">Thymidine diphospho-4-keto-rhamnose 3,5-epimerase</fullName>
    </alternativeName>
    <alternativeName>
        <fullName evidence="5">dTDP-4-keto-6-deoxyglucose 3,5-epimerase</fullName>
    </alternativeName>
    <alternativeName>
        <fullName evidence="7">dTDP-6-deoxy-D-xylo-4-hexulose 3,5-epimerase</fullName>
    </alternativeName>
</protein>
<comment type="caution">
    <text evidence="8">The sequence shown here is derived from an EMBL/GenBank/DDBJ whole genome shotgun (WGS) entry which is preliminary data.</text>
</comment>
<gene>
    <name evidence="8" type="ORF">U1T56_20255</name>
</gene>
<evidence type="ECO:0000313" key="8">
    <source>
        <dbReference type="EMBL" id="MEK0085493.1"/>
    </source>
</evidence>
<comment type="catalytic activity">
    <reaction evidence="1">
        <text>dTDP-4-dehydro-6-deoxy-alpha-D-glucose = dTDP-4-dehydro-beta-L-rhamnose</text>
        <dbReference type="Rhea" id="RHEA:16969"/>
        <dbReference type="ChEBI" id="CHEBI:57649"/>
        <dbReference type="ChEBI" id="CHEBI:62830"/>
        <dbReference type="EC" id="5.1.3.13"/>
    </reaction>
</comment>
<dbReference type="RefSeq" id="WP_418161342.1">
    <property type="nucleotide sequence ID" value="NZ_JBBLZC010000028.1"/>
</dbReference>
<evidence type="ECO:0000313" key="9">
    <source>
        <dbReference type="Proteomes" id="UP001375743"/>
    </source>
</evidence>